<evidence type="ECO:0000256" key="1">
    <source>
        <dbReference type="ARBA" id="ARBA00022491"/>
    </source>
</evidence>
<evidence type="ECO:0000256" key="4">
    <source>
        <dbReference type="ARBA" id="ARBA00023163"/>
    </source>
</evidence>
<gene>
    <name evidence="7" type="ORF">EIP75_18575</name>
</gene>
<dbReference type="GO" id="GO:0000976">
    <property type="term" value="F:transcription cis-regulatory region binding"/>
    <property type="evidence" value="ECO:0007669"/>
    <property type="project" value="TreeGrafter"/>
</dbReference>
<evidence type="ECO:0000259" key="6">
    <source>
        <dbReference type="PROSITE" id="PS50977"/>
    </source>
</evidence>
<dbReference type="InterPro" id="IPR050109">
    <property type="entry name" value="HTH-type_TetR-like_transc_reg"/>
</dbReference>
<dbReference type="InterPro" id="IPR009057">
    <property type="entry name" value="Homeodomain-like_sf"/>
</dbReference>
<accession>A0A426V7F1</accession>
<sequence>MNSGVSAVLERAYPGARAQLKRRILAGALACFNEQGIEPTTIEMLKERCDASVGNLYHHFGSKEGLVAALFFAAMDDQTVLRDERMAQAQDLREGVAALVYSYVDWVVAQPELARYVFQARSAVAKGPHGPELLQRNRVLGKALMAWFTQPERLAQLRDWPAELFPSLIIGQAENYCRAWLSGRVKSSPGQYREMLAEAAWSSVARPGI</sequence>
<evidence type="ECO:0000256" key="3">
    <source>
        <dbReference type="ARBA" id="ARBA00023125"/>
    </source>
</evidence>
<dbReference type="Proteomes" id="UP000269265">
    <property type="component" value="Unassembled WGS sequence"/>
</dbReference>
<dbReference type="InterPro" id="IPR001647">
    <property type="entry name" value="HTH_TetR"/>
</dbReference>
<dbReference type="EMBL" id="RSED01000018">
    <property type="protein sequence ID" value="RRS02782.1"/>
    <property type="molecule type" value="Genomic_DNA"/>
</dbReference>
<dbReference type="OrthoDB" id="70491at2"/>
<evidence type="ECO:0000256" key="5">
    <source>
        <dbReference type="PROSITE-ProRule" id="PRU00335"/>
    </source>
</evidence>
<protein>
    <submittedName>
        <fullName evidence="7">TetR/AcrR family transcriptional regulator</fullName>
    </submittedName>
</protein>
<dbReference type="PANTHER" id="PTHR30055:SF187">
    <property type="entry name" value="TRANSCRIPTIONAL REGULATORY PROTEIN"/>
    <property type="match status" value="1"/>
</dbReference>
<keyword evidence="3 5" id="KW-0238">DNA-binding</keyword>
<dbReference type="InterPro" id="IPR036271">
    <property type="entry name" value="Tet_transcr_reg_TetR-rel_C_sf"/>
</dbReference>
<feature type="domain" description="HTH tetR-type" evidence="6">
    <location>
        <begin position="18"/>
        <end position="78"/>
    </location>
</feature>
<dbReference type="PROSITE" id="PS50977">
    <property type="entry name" value="HTH_TETR_2"/>
    <property type="match status" value="1"/>
</dbReference>
<proteinExistence type="predicted"/>
<dbReference type="SUPFAM" id="SSF48498">
    <property type="entry name" value="Tetracyclin repressor-like, C-terminal domain"/>
    <property type="match status" value="1"/>
</dbReference>
<organism evidence="7 8">
    <name type="scientific">Aquabacterium soli</name>
    <dbReference type="NCBI Taxonomy" id="2493092"/>
    <lineage>
        <taxon>Bacteria</taxon>
        <taxon>Pseudomonadati</taxon>
        <taxon>Pseudomonadota</taxon>
        <taxon>Betaproteobacteria</taxon>
        <taxon>Burkholderiales</taxon>
        <taxon>Aquabacterium</taxon>
    </lineage>
</organism>
<dbReference type="PANTHER" id="PTHR30055">
    <property type="entry name" value="HTH-TYPE TRANSCRIPTIONAL REGULATOR RUTR"/>
    <property type="match status" value="1"/>
</dbReference>
<dbReference type="AlphaFoldDB" id="A0A426V7F1"/>
<dbReference type="GO" id="GO:0003700">
    <property type="term" value="F:DNA-binding transcription factor activity"/>
    <property type="evidence" value="ECO:0007669"/>
    <property type="project" value="TreeGrafter"/>
</dbReference>
<dbReference type="SUPFAM" id="SSF46689">
    <property type="entry name" value="Homeodomain-like"/>
    <property type="match status" value="1"/>
</dbReference>
<dbReference type="Gene3D" id="1.10.357.10">
    <property type="entry name" value="Tetracycline Repressor, domain 2"/>
    <property type="match status" value="1"/>
</dbReference>
<dbReference type="Pfam" id="PF00440">
    <property type="entry name" value="TetR_N"/>
    <property type="match status" value="1"/>
</dbReference>
<dbReference type="InterPro" id="IPR023772">
    <property type="entry name" value="DNA-bd_HTH_TetR-type_CS"/>
</dbReference>
<dbReference type="PROSITE" id="PS01081">
    <property type="entry name" value="HTH_TETR_1"/>
    <property type="match status" value="1"/>
</dbReference>
<keyword evidence="8" id="KW-1185">Reference proteome</keyword>
<dbReference type="PRINTS" id="PR00455">
    <property type="entry name" value="HTHTETR"/>
</dbReference>
<evidence type="ECO:0000313" key="8">
    <source>
        <dbReference type="Proteomes" id="UP000269265"/>
    </source>
</evidence>
<evidence type="ECO:0000256" key="2">
    <source>
        <dbReference type="ARBA" id="ARBA00023015"/>
    </source>
</evidence>
<keyword evidence="4" id="KW-0804">Transcription</keyword>
<comment type="caution">
    <text evidence="7">The sequence shown here is derived from an EMBL/GenBank/DDBJ whole genome shotgun (WGS) entry which is preliminary data.</text>
</comment>
<evidence type="ECO:0000313" key="7">
    <source>
        <dbReference type="EMBL" id="RRS02782.1"/>
    </source>
</evidence>
<name>A0A426V7F1_9BURK</name>
<keyword evidence="1" id="KW-0678">Repressor</keyword>
<reference evidence="7 8" key="1">
    <citation type="submission" date="2018-12" db="EMBL/GenBank/DDBJ databases">
        <title>The whole draft genome of Aquabacterium sp. SJQ9.</title>
        <authorList>
            <person name="Sun L."/>
            <person name="Gao X."/>
            <person name="Chen W."/>
            <person name="Huang K."/>
        </authorList>
    </citation>
    <scope>NUCLEOTIDE SEQUENCE [LARGE SCALE GENOMIC DNA]</scope>
    <source>
        <strain evidence="7 8">SJQ9</strain>
    </source>
</reference>
<feature type="DNA-binding region" description="H-T-H motif" evidence="5">
    <location>
        <begin position="41"/>
        <end position="60"/>
    </location>
</feature>
<keyword evidence="2" id="KW-0805">Transcription regulation</keyword>